<dbReference type="EMBL" id="FNYV01000002">
    <property type="protein sequence ID" value="SEJ03863.1"/>
    <property type="molecule type" value="Genomic_DNA"/>
</dbReference>
<keyword evidence="2" id="KW-1185">Reference proteome</keyword>
<accession>A0A1H6VH45</accession>
<gene>
    <name evidence="1" type="ORF">SAMN05443287_102688</name>
</gene>
<dbReference type="AlphaFoldDB" id="A0A1H6VH45"/>
<proteinExistence type="predicted"/>
<name>A0A1H6VH45_9ACTN</name>
<sequence>MPFEKGWTAHPQPFALDGAPLKKYDEIPTYAVGDGHQVGARLTDQIEYLMPIVIGSTGIDESVWAAAPDGQALVLALAPGDVRVWAAREFLRDPAYRVTELNIELIAAQSKGQLLETFWAGKRQHYGELAEIVLKTEVKGTTWTDAPDVVTVPPGRYAKQLVVDDPTWQDQLAPFSILLPIDDVYVSVSPDDVEGVDDSHVIEAQERGTATRLSAATVTARFATTATLVKPYVPGTVWLTDQQLHYPTPREMGAVFVLRRMPVDDGEIEQARLDRPELFQQGLTSPGVRLDEHIYVRVDHLGTGTEYHEAMHKLSHRSFRAVLGWDFNEGATEYFTRLLLAESADTAVRNDAQYASQRAGVEFLVDRGLITTQDLANAYFRGVLEPLFTKVRKATSGTELVSLQGYAHALGATSYDAQSYLDRVLDK</sequence>
<dbReference type="RefSeq" id="WP_092377299.1">
    <property type="nucleotide sequence ID" value="NZ_BOPI01000036.1"/>
</dbReference>
<protein>
    <submittedName>
        <fullName evidence="1">Uncharacterized protein</fullName>
    </submittedName>
</protein>
<dbReference type="Proteomes" id="UP000198707">
    <property type="component" value="Unassembled WGS sequence"/>
</dbReference>
<evidence type="ECO:0000313" key="1">
    <source>
        <dbReference type="EMBL" id="SEJ03863.1"/>
    </source>
</evidence>
<reference evidence="2" key="1">
    <citation type="submission" date="2016-10" db="EMBL/GenBank/DDBJ databases">
        <authorList>
            <person name="Varghese N."/>
            <person name="Submissions S."/>
        </authorList>
    </citation>
    <scope>NUCLEOTIDE SEQUENCE [LARGE SCALE GENOMIC DNA]</scope>
    <source>
        <strain evidence="2">CGMCC 4.7038</strain>
    </source>
</reference>
<evidence type="ECO:0000313" key="2">
    <source>
        <dbReference type="Proteomes" id="UP000198707"/>
    </source>
</evidence>
<dbReference type="OrthoDB" id="9153660at2"/>
<organism evidence="1 2">
    <name type="scientific">Micromonospora phaseoli</name>
    <dbReference type="NCBI Taxonomy" id="1144548"/>
    <lineage>
        <taxon>Bacteria</taxon>
        <taxon>Bacillati</taxon>
        <taxon>Actinomycetota</taxon>
        <taxon>Actinomycetes</taxon>
        <taxon>Micromonosporales</taxon>
        <taxon>Micromonosporaceae</taxon>
        <taxon>Micromonospora</taxon>
    </lineage>
</organism>